<keyword evidence="3" id="KW-0997">Cell inner membrane</keyword>
<feature type="transmembrane region" description="Helical" evidence="9">
    <location>
        <begin position="35"/>
        <end position="59"/>
    </location>
</feature>
<dbReference type="EMBL" id="FPIW01000028">
    <property type="protein sequence ID" value="SFW52333.1"/>
    <property type="molecule type" value="Genomic_DNA"/>
</dbReference>
<keyword evidence="2 9" id="KW-1003">Cell membrane</keyword>
<dbReference type="Proteomes" id="UP000182680">
    <property type="component" value="Unassembled WGS sequence"/>
</dbReference>
<protein>
    <recommendedName>
        <fullName evidence="9">Putative manganese efflux pump MntP</fullName>
    </recommendedName>
</protein>
<evidence type="ECO:0000313" key="12">
    <source>
        <dbReference type="Proteomes" id="UP000182680"/>
    </source>
</evidence>
<name>A0AA94HT61_DESDE</name>
<keyword evidence="6 9" id="KW-0406">Ion transport</keyword>
<keyword evidence="5 9" id="KW-1133">Transmembrane helix</keyword>
<keyword evidence="4 9" id="KW-0812">Transmembrane</keyword>
<evidence type="ECO:0000313" key="11">
    <source>
        <dbReference type="EMBL" id="SFW52333.1"/>
    </source>
</evidence>
<feature type="transmembrane region" description="Helical" evidence="9">
    <location>
        <begin position="71"/>
        <end position="92"/>
    </location>
</feature>
<feature type="transmembrane region" description="Helical" evidence="9">
    <location>
        <begin position="112"/>
        <end position="133"/>
    </location>
</feature>
<dbReference type="PANTHER" id="PTHR35529">
    <property type="entry name" value="MANGANESE EFFLUX PUMP MNTP-RELATED"/>
    <property type="match status" value="1"/>
</dbReference>
<evidence type="ECO:0000256" key="5">
    <source>
        <dbReference type="ARBA" id="ARBA00022989"/>
    </source>
</evidence>
<dbReference type="RefSeq" id="WP_012625321.1">
    <property type="nucleotide sequence ID" value="NZ_FPIW01000028.1"/>
</dbReference>
<keyword evidence="1 9" id="KW-0813">Transport</keyword>
<evidence type="ECO:0000256" key="1">
    <source>
        <dbReference type="ARBA" id="ARBA00022448"/>
    </source>
</evidence>
<dbReference type="InterPro" id="IPR022929">
    <property type="entry name" value="Put_MntP"/>
</dbReference>
<dbReference type="AlphaFoldDB" id="A0AA94HT61"/>
<feature type="transmembrane region" description="Helical" evidence="9">
    <location>
        <begin position="169"/>
        <end position="187"/>
    </location>
</feature>
<evidence type="ECO:0000256" key="9">
    <source>
        <dbReference type="HAMAP-Rule" id="MF_01521"/>
    </source>
</evidence>
<comment type="similarity">
    <text evidence="9">Belongs to the MntP (TC 9.B.29) family.</text>
</comment>
<organism evidence="11 12">
    <name type="scientific">Desulfovibrio desulfuricans</name>
    <dbReference type="NCBI Taxonomy" id="876"/>
    <lineage>
        <taxon>Bacteria</taxon>
        <taxon>Pseudomonadati</taxon>
        <taxon>Thermodesulfobacteriota</taxon>
        <taxon>Desulfovibrionia</taxon>
        <taxon>Desulfovibrionales</taxon>
        <taxon>Desulfovibrionaceae</taxon>
        <taxon>Desulfovibrio</taxon>
    </lineage>
</organism>
<evidence type="ECO:0000256" key="7">
    <source>
        <dbReference type="ARBA" id="ARBA00023136"/>
    </source>
</evidence>
<keyword evidence="8 9" id="KW-0464">Manganese</keyword>
<comment type="subcellular location">
    <subcellularLocation>
        <location evidence="9">Cell membrane</location>
        <topology evidence="9">Multi-pass membrane protein</topology>
    </subcellularLocation>
</comment>
<sequence>MTIFAVFLLAIALSMDAFAVAVVSGCALQKPKVCHYVRLSAAFGFFQFAMPVIGWWLGVSVREYMEAWDHWIAFVLLGWIGGKMALSGLRALRNRESCACPSVDPTAGRNLVVLGVATSIDALAVGLSLAILGTPIWADAAIIGIVCAVITACGVYLGKTLANLCALNGWAELAGGLTLLAIACNILREHQVF</sequence>
<evidence type="ECO:0000256" key="3">
    <source>
        <dbReference type="ARBA" id="ARBA00022519"/>
    </source>
</evidence>
<dbReference type="InterPro" id="IPR003810">
    <property type="entry name" value="Mntp/YtaF"/>
</dbReference>
<comment type="caution">
    <text evidence="11">The sequence shown here is derived from an EMBL/GenBank/DDBJ whole genome shotgun (WGS) entry which is preliminary data.</text>
</comment>
<keyword evidence="10" id="KW-0732">Signal</keyword>
<evidence type="ECO:0000256" key="6">
    <source>
        <dbReference type="ARBA" id="ARBA00023065"/>
    </source>
</evidence>
<dbReference type="GO" id="GO:0005886">
    <property type="term" value="C:plasma membrane"/>
    <property type="evidence" value="ECO:0007669"/>
    <property type="project" value="UniProtKB-SubCell"/>
</dbReference>
<evidence type="ECO:0000256" key="10">
    <source>
        <dbReference type="SAM" id="SignalP"/>
    </source>
</evidence>
<feature type="chain" id="PRO_5041694062" description="Putative manganese efflux pump MntP" evidence="10">
    <location>
        <begin position="20"/>
        <end position="193"/>
    </location>
</feature>
<dbReference type="OMA" id="WHFGLFQ"/>
<dbReference type="HAMAP" id="MF_01521">
    <property type="entry name" value="MntP_pump"/>
    <property type="match status" value="1"/>
</dbReference>
<comment type="function">
    <text evidence="9">Probably functions as a manganese efflux pump.</text>
</comment>
<dbReference type="Pfam" id="PF02659">
    <property type="entry name" value="Mntp"/>
    <property type="match status" value="1"/>
</dbReference>
<evidence type="ECO:0000256" key="4">
    <source>
        <dbReference type="ARBA" id="ARBA00022692"/>
    </source>
</evidence>
<feature type="signal peptide" evidence="10">
    <location>
        <begin position="1"/>
        <end position="19"/>
    </location>
</feature>
<accession>A0AA94HT61</accession>
<dbReference type="PANTHER" id="PTHR35529:SF1">
    <property type="entry name" value="MANGANESE EFFLUX PUMP MNTP-RELATED"/>
    <property type="match status" value="1"/>
</dbReference>
<feature type="transmembrane region" description="Helical" evidence="9">
    <location>
        <begin position="140"/>
        <end position="157"/>
    </location>
</feature>
<reference evidence="12" key="1">
    <citation type="submission" date="2016-11" db="EMBL/GenBank/DDBJ databases">
        <authorList>
            <person name="Jaros S."/>
            <person name="Januszkiewicz K."/>
            <person name="Wedrychowicz H."/>
        </authorList>
    </citation>
    <scope>NUCLEOTIDE SEQUENCE [LARGE SCALE GENOMIC DNA]</scope>
    <source>
        <strain evidence="12">DSM 7057</strain>
    </source>
</reference>
<dbReference type="GO" id="GO:0005384">
    <property type="term" value="F:manganese ion transmembrane transporter activity"/>
    <property type="evidence" value="ECO:0007669"/>
    <property type="project" value="UniProtKB-UniRule"/>
</dbReference>
<evidence type="ECO:0000256" key="2">
    <source>
        <dbReference type="ARBA" id="ARBA00022475"/>
    </source>
</evidence>
<keyword evidence="7 9" id="KW-0472">Membrane</keyword>
<gene>
    <name evidence="9" type="primary">mntP</name>
    <name evidence="11" type="ORF">SAMN02910291_01680</name>
</gene>
<proteinExistence type="inferred from homology"/>
<evidence type="ECO:0000256" key="8">
    <source>
        <dbReference type="ARBA" id="ARBA00023211"/>
    </source>
</evidence>